<dbReference type="CDD" id="cd00405">
    <property type="entry name" value="PRAI"/>
    <property type="match status" value="1"/>
</dbReference>
<dbReference type="Pfam" id="PF00591">
    <property type="entry name" value="Glycos_transf_3"/>
    <property type="match status" value="1"/>
</dbReference>
<keyword evidence="5 13" id="KW-0028">Amino-acid biosynthesis</keyword>
<dbReference type="NCBIfam" id="TIGR01245">
    <property type="entry name" value="trpD"/>
    <property type="match status" value="1"/>
</dbReference>
<keyword evidence="11" id="KW-0456">Lyase</keyword>
<feature type="domain" description="Glycosyl transferase family 3 N-terminal" evidence="18">
    <location>
        <begin position="3"/>
        <end position="61"/>
    </location>
</feature>
<keyword evidence="14" id="KW-0479">Metal-binding</keyword>
<comment type="subunit">
    <text evidence="14">Homodimer.</text>
</comment>
<keyword evidence="10 13" id="KW-0413">Isomerase</keyword>
<feature type="binding site" evidence="14">
    <location>
        <position position="222"/>
    </location>
    <ligand>
        <name>Mg(2+)</name>
        <dbReference type="ChEBI" id="CHEBI:18420"/>
        <label>1</label>
    </ligand>
</feature>
<feature type="binding site" evidence="14">
    <location>
        <position position="162"/>
    </location>
    <ligand>
        <name>anthranilate</name>
        <dbReference type="ChEBI" id="CHEBI:16567"/>
        <label>2</label>
    </ligand>
</feature>
<comment type="pathway">
    <text evidence="4">Amino-acid biosynthesis; L-tryptophan biosynthesis; L-tryptophan from chorismate: step 4/5.</text>
</comment>
<keyword evidence="20" id="KW-1185">Reference proteome</keyword>
<feature type="binding site" evidence="14">
    <location>
        <position position="107"/>
    </location>
    <ligand>
        <name>anthranilate</name>
        <dbReference type="ChEBI" id="CHEBI:16567"/>
        <label>1</label>
    </ligand>
</feature>
<dbReference type="PANTHER" id="PTHR43285">
    <property type="entry name" value="ANTHRANILATE PHOSPHORIBOSYLTRANSFERASE"/>
    <property type="match status" value="1"/>
</dbReference>
<evidence type="ECO:0000256" key="6">
    <source>
        <dbReference type="ARBA" id="ARBA00022676"/>
    </source>
</evidence>
<evidence type="ECO:0000256" key="7">
    <source>
        <dbReference type="ARBA" id="ARBA00022679"/>
    </source>
</evidence>
<dbReference type="InterPro" id="IPR000312">
    <property type="entry name" value="Glycosyl_Trfase_fam3"/>
</dbReference>
<keyword evidence="9 13" id="KW-0057">Aromatic amino acid biosynthesis</keyword>
<feature type="binding site" evidence="14">
    <location>
        <position position="116"/>
    </location>
    <ligand>
        <name>5-phospho-alpha-D-ribose 1-diphosphate</name>
        <dbReference type="ChEBI" id="CHEBI:58017"/>
    </ligand>
</feature>
<feature type="binding site" evidence="14">
    <location>
        <position position="221"/>
    </location>
    <ligand>
        <name>Mg(2+)</name>
        <dbReference type="ChEBI" id="CHEBI:18420"/>
        <label>2</label>
    </ligand>
</feature>
<evidence type="ECO:0000259" key="16">
    <source>
        <dbReference type="Pfam" id="PF00591"/>
    </source>
</evidence>
<evidence type="ECO:0000256" key="2">
    <source>
        <dbReference type="ARBA" id="ARBA00001633"/>
    </source>
</evidence>
<keyword evidence="8 13" id="KW-0822">Tryptophan biosynthesis</keyword>
<comment type="similarity">
    <text evidence="13">Belongs to the TrpF family.</text>
</comment>
<dbReference type="InterPro" id="IPR013798">
    <property type="entry name" value="Indole-3-glycerol_P_synth_dom"/>
</dbReference>
<evidence type="ECO:0000313" key="19">
    <source>
        <dbReference type="EMBL" id="MBF4692744.1"/>
    </source>
</evidence>
<comment type="catalytic activity">
    <reaction evidence="1 13">
        <text>N-(5-phospho-beta-D-ribosyl)anthranilate = 1-(2-carboxyphenylamino)-1-deoxy-D-ribulose 5-phosphate</text>
        <dbReference type="Rhea" id="RHEA:21540"/>
        <dbReference type="ChEBI" id="CHEBI:18277"/>
        <dbReference type="ChEBI" id="CHEBI:58613"/>
        <dbReference type="EC" id="5.3.1.24"/>
    </reaction>
</comment>
<dbReference type="GO" id="GO:0004048">
    <property type="term" value="F:anthranilate phosphoribosyltransferase activity"/>
    <property type="evidence" value="ECO:0007669"/>
    <property type="project" value="UniProtKB-EC"/>
</dbReference>
<evidence type="ECO:0000256" key="12">
    <source>
        <dbReference type="ARBA" id="ARBA00023268"/>
    </source>
</evidence>
<keyword evidence="14" id="KW-0460">Magnesium</keyword>
<evidence type="ECO:0000256" key="9">
    <source>
        <dbReference type="ARBA" id="ARBA00023141"/>
    </source>
</evidence>
<feature type="domain" description="N-(5'phosphoribosyl) anthranilate isomerase (PRAI)" evidence="17">
    <location>
        <begin position="599"/>
        <end position="793"/>
    </location>
</feature>
<comment type="cofactor">
    <cofactor evidence="14">
        <name>Mg(2+)</name>
        <dbReference type="ChEBI" id="CHEBI:18420"/>
    </cofactor>
    <text evidence="14">Binds 2 magnesium ions per monomer.</text>
</comment>
<keyword evidence="12" id="KW-0511">Multifunctional enzyme</keyword>
<feature type="binding site" evidence="14">
    <location>
        <begin position="104"/>
        <end position="112"/>
    </location>
    <ligand>
        <name>5-phospho-alpha-D-ribose 1-diphosphate</name>
        <dbReference type="ChEBI" id="CHEBI:58017"/>
    </ligand>
</feature>
<feature type="binding site" evidence="14">
    <location>
        <position position="76"/>
    </location>
    <ligand>
        <name>anthranilate</name>
        <dbReference type="ChEBI" id="CHEBI:16567"/>
        <label>1</label>
    </ligand>
</feature>
<reference evidence="19 20" key="1">
    <citation type="submission" date="2020-11" db="EMBL/GenBank/DDBJ databases">
        <title>Fusibacter basophilias sp. nov.</title>
        <authorList>
            <person name="Qiu D."/>
        </authorList>
    </citation>
    <scope>NUCLEOTIDE SEQUENCE [LARGE SCALE GENOMIC DNA]</scope>
    <source>
        <strain evidence="19 20">Q10-2</strain>
    </source>
</reference>
<dbReference type="InterPro" id="IPR013785">
    <property type="entry name" value="Aldolase_TIM"/>
</dbReference>
<evidence type="ECO:0000259" key="18">
    <source>
        <dbReference type="Pfam" id="PF02885"/>
    </source>
</evidence>
<feature type="binding site" evidence="14">
    <location>
        <position position="222"/>
    </location>
    <ligand>
        <name>Mg(2+)</name>
        <dbReference type="ChEBI" id="CHEBI:18420"/>
        <label>2</label>
    </ligand>
</feature>
<dbReference type="SUPFAM" id="SSF51366">
    <property type="entry name" value="Ribulose-phoshate binding barrel"/>
    <property type="match status" value="2"/>
</dbReference>
<comment type="catalytic activity">
    <reaction evidence="2">
        <text>1-(2-carboxyphenylamino)-1-deoxy-D-ribulose 5-phosphate + H(+) = (1S,2R)-1-C-(indol-3-yl)glycerol 3-phosphate + CO2 + H2O</text>
        <dbReference type="Rhea" id="RHEA:23476"/>
        <dbReference type="ChEBI" id="CHEBI:15377"/>
        <dbReference type="ChEBI" id="CHEBI:15378"/>
        <dbReference type="ChEBI" id="CHEBI:16526"/>
        <dbReference type="ChEBI" id="CHEBI:58613"/>
        <dbReference type="ChEBI" id="CHEBI:58866"/>
        <dbReference type="EC" id="4.1.1.48"/>
    </reaction>
</comment>
<evidence type="ECO:0000256" key="3">
    <source>
        <dbReference type="ARBA" id="ARBA00004664"/>
    </source>
</evidence>
<dbReference type="EMBL" id="JADKNH010000003">
    <property type="protein sequence ID" value="MBF4692744.1"/>
    <property type="molecule type" value="Genomic_DNA"/>
</dbReference>
<organism evidence="19 20">
    <name type="scientific">Fusibacter ferrireducens</name>
    <dbReference type="NCBI Taxonomy" id="2785058"/>
    <lineage>
        <taxon>Bacteria</taxon>
        <taxon>Bacillati</taxon>
        <taxon>Bacillota</taxon>
        <taxon>Clostridia</taxon>
        <taxon>Eubacteriales</taxon>
        <taxon>Eubacteriales Family XII. Incertae Sedis</taxon>
        <taxon>Fusibacter</taxon>
    </lineage>
</organism>
<comment type="similarity">
    <text evidence="14">Belongs to the anthranilate phosphoribosyltransferase family.</text>
</comment>
<dbReference type="Proteomes" id="UP000614200">
    <property type="component" value="Unassembled WGS sequence"/>
</dbReference>
<dbReference type="Gene3D" id="3.20.20.70">
    <property type="entry name" value="Aldolase class I"/>
    <property type="match status" value="2"/>
</dbReference>
<evidence type="ECO:0000256" key="5">
    <source>
        <dbReference type="ARBA" id="ARBA00022605"/>
    </source>
</evidence>
<dbReference type="Pfam" id="PF02885">
    <property type="entry name" value="Glycos_trans_3N"/>
    <property type="match status" value="1"/>
</dbReference>
<feature type="binding site" evidence="14">
    <location>
        <begin position="79"/>
        <end position="80"/>
    </location>
    <ligand>
        <name>5-phospho-alpha-D-ribose 1-diphosphate</name>
        <dbReference type="ChEBI" id="CHEBI:58017"/>
    </ligand>
</feature>
<evidence type="ECO:0000256" key="4">
    <source>
        <dbReference type="ARBA" id="ARBA00004696"/>
    </source>
</evidence>
<comment type="pathway">
    <text evidence="14">Amino-acid biosynthesis; L-tryptophan biosynthesis; L-tryptophan from chorismate: step 2/5.</text>
</comment>
<evidence type="ECO:0000256" key="14">
    <source>
        <dbReference type="HAMAP-Rule" id="MF_00211"/>
    </source>
</evidence>
<feature type="domain" description="Indole-3-glycerol phosphate synthase" evidence="15">
    <location>
        <begin position="346"/>
        <end position="593"/>
    </location>
</feature>
<dbReference type="InterPro" id="IPR005940">
    <property type="entry name" value="Anthranilate_Pribosyl_Tfrase"/>
</dbReference>
<dbReference type="InterPro" id="IPR011060">
    <property type="entry name" value="RibuloseP-bd_barrel"/>
</dbReference>
<dbReference type="RefSeq" id="WP_194700983.1">
    <property type="nucleotide sequence ID" value="NZ_JADKNH010000003.1"/>
</dbReference>
<feature type="binding site" evidence="14">
    <location>
        <position position="84"/>
    </location>
    <ligand>
        <name>5-phospho-alpha-D-ribose 1-diphosphate</name>
        <dbReference type="ChEBI" id="CHEBI:58017"/>
    </ligand>
</feature>
<feature type="binding site" evidence="14">
    <location>
        <begin position="86"/>
        <end position="89"/>
    </location>
    <ligand>
        <name>5-phospho-alpha-D-ribose 1-diphosphate</name>
        <dbReference type="ChEBI" id="CHEBI:58017"/>
    </ligand>
</feature>
<dbReference type="EC" id="5.3.1.24" evidence="13"/>
<feature type="binding site" evidence="14">
    <location>
        <position position="76"/>
    </location>
    <ligand>
        <name>5-phospho-alpha-D-ribose 1-diphosphate</name>
        <dbReference type="ChEBI" id="CHEBI:58017"/>
    </ligand>
</feature>
<evidence type="ECO:0000256" key="11">
    <source>
        <dbReference type="ARBA" id="ARBA00023239"/>
    </source>
</evidence>
<dbReference type="HAMAP" id="MF_00211">
    <property type="entry name" value="TrpD"/>
    <property type="match status" value="1"/>
</dbReference>
<proteinExistence type="inferred from homology"/>
<dbReference type="CDD" id="cd00331">
    <property type="entry name" value="IGPS"/>
    <property type="match status" value="1"/>
</dbReference>
<comment type="caution">
    <text evidence="14">Lacks conserved residue(s) required for the propagation of feature annotation.</text>
</comment>
<evidence type="ECO:0000256" key="10">
    <source>
        <dbReference type="ARBA" id="ARBA00023235"/>
    </source>
</evidence>
<protein>
    <recommendedName>
        <fullName evidence="13 14">Multifunctional fusion protein</fullName>
    </recommendedName>
    <domain>
        <recommendedName>
            <fullName evidence="13">N-(5'-phosphoribosyl)anthranilate isomerase</fullName>
            <shortName evidence="13">PRAI</shortName>
            <ecNumber evidence="13">5.3.1.24</ecNumber>
        </recommendedName>
    </domain>
    <domain>
        <recommendedName>
            <fullName evidence="14">Anthranilate phosphoribosyltransferase</fullName>
            <ecNumber evidence="14">2.4.2.18</ecNumber>
        </recommendedName>
    </domain>
</protein>
<evidence type="ECO:0000256" key="13">
    <source>
        <dbReference type="HAMAP-Rule" id="MF_00135"/>
    </source>
</evidence>
<dbReference type="Pfam" id="PF00218">
    <property type="entry name" value="IGPS"/>
    <property type="match status" value="1"/>
</dbReference>
<dbReference type="HAMAP" id="MF_00135">
    <property type="entry name" value="PRAI"/>
    <property type="match status" value="1"/>
</dbReference>
<dbReference type="Gene3D" id="3.40.1030.10">
    <property type="entry name" value="Nucleoside phosphorylase/phosphoribosyltransferase catalytic domain"/>
    <property type="match status" value="1"/>
</dbReference>
<dbReference type="SUPFAM" id="SSF52418">
    <property type="entry name" value="Nucleoside phosphorylase/phosphoribosyltransferase catalytic domain"/>
    <property type="match status" value="1"/>
</dbReference>
<accession>A0ABR9ZQL7</accession>
<evidence type="ECO:0000256" key="1">
    <source>
        <dbReference type="ARBA" id="ARBA00001164"/>
    </source>
</evidence>
<dbReference type="InterPro" id="IPR035902">
    <property type="entry name" value="Nuc_phospho_transferase"/>
</dbReference>
<evidence type="ECO:0000259" key="17">
    <source>
        <dbReference type="Pfam" id="PF00697"/>
    </source>
</evidence>
<feature type="binding site" evidence="14">
    <location>
        <position position="88"/>
    </location>
    <ligand>
        <name>Mg(2+)</name>
        <dbReference type="ChEBI" id="CHEBI:18420"/>
        <label>1</label>
    </ligand>
</feature>
<gene>
    <name evidence="14 19" type="primary">trpD</name>
    <name evidence="13" type="synonym">trpF</name>
    <name evidence="19" type="ORF">ISU02_06420</name>
</gene>
<comment type="catalytic activity">
    <reaction evidence="14">
        <text>N-(5-phospho-beta-D-ribosyl)anthranilate + diphosphate = 5-phospho-alpha-D-ribose 1-diphosphate + anthranilate</text>
        <dbReference type="Rhea" id="RHEA:11768"/>
        <dbReference type="ChEBI" id="CHEBI:16567"/>
        <dbReference type="ChEBI" id="CHEBI:18277"/>
        <dbReference type="ChEBI" id="CHEBI:33019"/>
        <dbReference type="ChEBI" id="CHEBI:58017"/>
        <dbReference type="EC" id="2.4.2.18"/>
    </reaction>
</comment>
<name>A0ABR9ZQL7_9FIRM</name>
<sequence length="813" mass="90590">MFDKVTRRESLNYEESILLADDVLNKRMADDKIETVLIELNQKGETYHEIAGFATAMKQNAKSFETAGLNIMDTCGTGGDGLETFNISTAVAFVLAAAGIRVAKHGNRSVSSKCGSADILEAMGIDLQLSTRENENLFREEGFCFLFAQSYHRKMKTIMPIRKKIGKPSIFNIIGPLSNPARVTHQMIGVYTPELLQPVYEAMKMIGLKSGAVVHGYGGMDELSLEGENEILYFREGKEEHLVIDPVHYGFERIENKQLKGGTKEVNLKIMRELLLGEESPYKEAVILNAGFCIYLNEYADCIEEGIKIARTLIDEGHVRTKVNSILKTQAYLKANTILDEIFEYKKQVHNSEVITPLSEQQAQSDSTKKRAKLSTLLKASRALYLKEQHHCSYPIIGEIKRGSPSKGKFTEALDIEAVIQHYETLNVVGVSVLVDQKYFYAHENDVDVVSQLTEKPILYKEFIVSEAQIQMAKYKGASTILLIARMLSAEVLQNLTDTAHELGLEVLMEIHQADEFEKVQGIDFDILGINNRDLQTFKTDINVSVNLYAALSLESYDKPIISESGITSLEEMDYLIKIGFHGVLMGENLIKSIAPTGIKICGIKNVEDARLVAESGADYIGLVLAESKRKVTLAQAGEIISAIKEQDIKSVAVFKDQSVAEINSVIEAVPFDMIQIHGTFDDYEALMRPVEIIKAFSHEEVLEIIAEHKDLKGHPMVNYYLIDATVPGSGKTFDWTLLEQMNSNKPLIIAGGLTSENVGTLIHAYHPFAVDVSSGVEQEGEKNKDKIYQFINKCHSADECKRIKGGVSYEVR</sequence>
<dbReference type="InterPro" id="IPR001240">
    <property type="entry name" value="PRAI_dom"/>
</dbReference>
<comment type="function">
    <text evidence="14">Catalyzes the transfer of the phosphoribosyl group of 5-phosphorylribose-1-pyrophosphate (PRPP) to anthranilate to yield N-(5'-phosphoribosyl)-anthranilate (PRA).</text>
</comment>
<feature type="domain" description="Glycosyl transferase family 3" evidence="16">
    <location>
        <begin position="70"/>
        <end position="318"/>
    </location>
</feature>
<evidence type="ECO:0000256" key="8">
    <source>
        <dbReference type="ARBA" id="ARBA00022822"/>
    </source>
</evidence>
<dbReference type="PANTHER" id="PTHR43285:SF2">
    <property type="entry name" value="ANTHRANILATE PHOSPHORIBOSYLTRANSFERASE"/>
    <property type="match status" value="1"/>
</dbReference>
<keyword evidence="7 14" id="KW-0808">Transferase</keyword>
<dbReference type="Gene3D" id="1.20.970.10">
    <property type="entry name" value="Transferase, Pyrimidine Nucleoside Phosphorylase, Chain C"/>
    <property type="match status" value="1"/>
</dbReference>
<evidence type="ECO:0000259" key="15">
    <source>
        <dbReference type="Pfam" id="PF00218"/>
    </source>
</evidence>
<dbReference type="InterPro" id="IPR036320">
    <property type="entry name" value="Glycosyl_Trfase_fam3_N_dom_sf"/>
</dbReference>
<evidence type="ECO:0000313" key="20">
    <source>
        <dbReference type="Proteomes" id="UP000614200"/>
    </source>
</evidence>
<dbReference type="SUPFAM" id="SSF47648">
    <property type="entry name" value="Nucleoside phosphorylase/phosphoribosyltransferase N-terminal domain"/>
    <property type="match status" value="1"/>
</dbReference>
<keyword evidence="6 14" id="KW-0328">Glycosyltransferase</keyword>
<dbReference type="EC" id="2.4.2.18" evidence="14"/>
<comment type="caution">
    <text evidence="19">The sequence shown here is derived from an EMBL/GenBank/DDBJ whole genome shotgun (WGS) entry which is preliminary data.</text>
</comment>
<dbReference type="InterPro" id="IPR017459">
    <property type="entry name" value="Glycosyl_Trfase_fam3_N_dom"/>
</dbReference>
<comment type="pathway">
    <text evidence="3 13">Amino-acid biosynthesis; L-tryptophan biosynthesis; L-tryptophan from chorismate: step 3/5.</text>
</comment>
<dbReference type="Pfam" id="PF00697">
    <property type="entry name" value="PRAI"/>
    <property type="match status" value="1"/>
</dbReference>